<feature type="region of interest" description="Disordered" evidence="1">
    <location>
        <begin position="67"/>
        <end position="111"/>
    </location>
</feature>
<organism evidence="2 3">
    <name type="scientific">Cercophora newfieldiana</name>
    <dbReference type="NCBI Taxonomy" id="92897"/>
    <lineage>
        <taxon>Eukaryota</taxon>
        <taxon>Fungi</taxon>
        <taxon>Dikarya</taxon>
        <taxon>Ascomycota</taxon>
        <taxon>Pezizomycotina</taxon>
        <taxon>Sordariomycetes</taxon>
        <taxon>Sordariomycetidae</taxon>
        <taxon>Sordariales</taxon>
        <taxon>Lasiosphaeriaceae</taxon>
        <taxon>Cercophora</taxon>
    </lineage>
</organism>
<gene>
    <name evidence="2" type="ORF">B0T16DRAFT_186818</name>
</gene>
<accession>A0AA39Y1Y5</accession>
<comment type="caution">
    <text evidence="2">The sequence shown here is derived from an EMBL/GenBank/DDBJ whole genome shotgun (WGS) entry which is preliminary data.</text>
</comment>
<name>A0AA39Y1Y5_9PEZI</name>
<reference evidence="2" key="1">
    <citation type="submission" date="2023-06" db="EMBL/GenBank/DDBJ databases">
        <title>Genome-scale phylogeny and comparative genomics of the fungal order Sordariales.</title>
        <authorList>
            <consortium name="Lawrence Berkeley National Laboratory"/>
            <person name="Hensen N."/>
            <person name="Bonometti L."/>
            <person name="Westerberg I."/>
            <person name="Brannstrom I.O."/>
            <person name="Guillou S."/>
            <person name="Cros-Aarteil S."/>
            <person name="Calhoun S."/>
            <person name="Haridas S."/>
            <person name="Kuo A."/>
            <person name="Mondo S."/>
            <person name="Pangilinan J."/>
            <person name="Riley R."/>
            <person name="Labutti K."/>
            <person name="Andreopoulos B."/>
            <person name="Lipzen A."/>
            <person name="Chen C."/>
            <person name="Yanf M."/>
            <person name="Daum C."/>
            <person name="Ng V."/>
            <person name="Clum A."/>
            <person name="Steindorff A."/>
            <person name="Ohm R."/>
            <person name="Martin F."/>
            <person name="Silar P."/>
            <person name="Natvig D."/>
            <person name="Lalanne C."/>
            <person name="Gautier V."/>
            <person name="Ament-Velasquez S.L."/>
            <person name="Kruys A."/>
            <person name="Hutchinson M.I."/>
            <person name="Powell A.J."/>
            <person name="Barry K."/>
            <person name="Miller A.N."/>
            <person name="Grigoriev I.V."/>
            <person name="Debuchy R."/>
            <person name="Gladieux P."/>
            <person name="Thoren M.H."/>
            <person name="Johannesson H."/>
        </authorList>
    </citation>
    <scope>NUCLEOTIDE SEQUENCE</scope>
    <source>
        <strain evidence="2">SMH2532-1</strain>
    </source>
</reference>
<dbReference type="EMBL" id="JAULSV010000005">
    <property type="protein sequence ID" value="KAK0643631.1"/>
    <property type="molecule type" value="Genomic_DNA"/>
</dbReference>
<protein>
    <submittedName>
        <fullName evidence="2">Uncharacterized protein</fullName>
    </submittedName>
</protein>
<evidence type="ECO:0000256" key="1">
    <source>
        <dbReference type="SAM" id="MobiDB-lite"/>
    </source>
</evidence>
<evidence type="ECO:0000313" key="2">
    <source>
        <dbReference type="EMBL" id="KAK0643631.1"/>
    </source>
</evidence>
<sequence length="111" mass="12699">MALRVQPTLSSHSPRSILPPAPVFRIHCLSYRERGRALVDEAKQTCLGVPVSHKRHLDKRMIDSRATVETGLYNDGGRRHSRAPRVGQDGRLSQRTTPKSFPRLSRRHRRL</sequence>
<proteinExistence type="predicted"/>
<keyword evidence="3" id="KW-1185">Reference proteome</keyword>
<evidence type="ECO:0000313" key="3">
    <source>
        <dbReference type="Proteomes" id="UP001174936"/>
    </source>
</evidence>
<dbReference type="Proteomes" id="UP001174936">
    <property type="component" value="Unassembled WGS sequence"/>
</dbReference>
<dbReference type="AlphaFoldDB" id="A0AA39Y1Y5"/>